<accession>A0A9W4SRB4</accession>
<evidence type="ECO:0000313" key="2">
    <source>
        <dbReference type="Proteomes" id="UP001153678"/>
    </source>
</evidence>
<organism evidence="1 2">
    <name type="scientific">Funneliformis geosporum</name>
    <dbReference type="NCBI Taxonomy" id="1117311"/>
    <lineage>
        <taxon>Eukaryota</taxon>
        <taxon>Fungi</taxon>
        <taxon>Fungi incertae sedis</taxon>
        <taxon>Mucoromycota</taxon>
        <taxon>Glomeromycotina</taxon>
        <taxon>Glomeromycetes</taxon>
        <taxon>Glomerales</taxon>
        <taxon>Glomeraceae</taxon>
        <taxon>Funneliformis</taxon>
    </lineage>
</organism>
<dbReference type="EMBL" id="CAMKVN010001850">
    <property type="protein sequence ID" value="CAI2178429.1"/>
    <property type="molecule type" value="Genomic_DNA"/>
</dbReference>
<evidence type="ECO:0000313" key="1">
    <source>
        <dbReference type="EMBL" id="CAI2178429.1"/>
    </source>
</evidence>
<proteinExistence type="predicted"/>
<comment type="caution">
    <text evidence="1">The sequence shown here is derived from an EMBL/GenBank/DDBJ whole genome shotgun (WGS) entry which is preliminary data.</text>
</comment>
<keyword evidence="2" id="KW-1185">Reference proteome</keyword>
<protein>
    <submittedName>
        <fullName evidence="1">2587_t:CDS:1</fullName>
    </submittedName>
</protein>
<dbReference type="AlphaFoldDB" id="A0A9W4SRB4"/>
<gene>
    <name evidence="1" type="ORF">FWILDA_LOCUS8581</name>
</gene>
<sequence>MYITDSLIQIKKSNILKSKSMLIEYKQNVQSDNKKRSRKSIVIDSDIKVKNEDNGKENKLILRFNKLKYWEKDLVLKEHELVLRESEAKIHIVELTNLEKEHQLKLTNTN</sequence>
<dbReference type="OrthoDB" id="2445476at2759"/>
<dbReference type="Proteomes" id="UP001153678">
    <property type="component" value="Unassembled WGS sequence"/>
</dbReference>
<reference evidence="1" key="1">
    <citation type="submission" date="2022-08" db="EMBL/GenBank/DDBJ databases">
        <authorList>
            <person name="Kallberg Y."/>
            <person name="Tangrot J."/>
            <person name="Rosling A."/>
        </authorList>
    </citation>
    <scope>NUCLEOTIDE SEQUENCE</scope>
    <source>
        <strain evidence="1">Wild A</strain>
    </source>
</reference>
<name>A0A9W4SRB4_9GLOM</name>